<dbReference type="AlphaFoldDB" id="A0A7W7PHN2"/>
<dbReference type="Pfam" id="PF13560">
    <property type="entry name" value="HTH_31"/>
    <property type="match status" value="1"/>
</dbReference>
<proteinExistence type="predicted"/>
<feature type="domain" description="DUF5753" evidence="1">
    <location>
        <begin position="66"/>
        <end position="240"/>
    </location>
</feature>
<dbReference type="Proteomes" id="UP000556084">
    <property type="component" value="Unassembled WGS sequence"/>
</dbReference>
<evidence type="ECO:0000313" key="2">
    <source>
        <dbReference type="EMBL" id="MBB4891246.1"/>
    </source>
</evidence>
<organism evidence="2 3">
    <name type="scientific">Streptomyces olivoverticillatus</name>
    <dbReference type="NCBI Taxonomy" id="66427"/>
    <lineage>
        <taxon>Bacteria</taxon>
        <taxon>Bacillati</taxon>
        <taxon>Actinomycetota</taxon>
        <taxon>Actinomycetes</taxon>
        <taxon>Kitasatosporales</taxon>
        <taxon>Streptomycetaceae</taxon>
        <taxon>Streptomyces</taxon>
    </lineage>
</organism>
<comment type="caution">
    <text evidence="2">The sequence shown here is derived from an EMBL/GenBank/DDBJ whole genome shotgun (WGS) entry which is preliminary data.</text>
</comment>
<protein>
    <recommendedName>
        <fullName evidence="1">DUF5753 domain-containing protein</fullName>
    </recommendedName>
</protein>
<sequence>MDAGISREDLGKEAGYEYESVKSMEQGRRRPTQRLLEVADEMCGAKGKLVATQGYLQPDKSPWLLPAFLDMEATAIVQYQYQALLVPGLLQTEEYALALFRAHWPPANEQTIEDRLAMRLQRQERLKSTAVFSFVIYEAALRTGVGGPEVMKGQMRRLLDVGTQRNVAIQVLLAEQGCYSWLHGPMTLLETEDRSVCAYVEGQGYHTMFAEREKVSDLSQRYGMLRTQALNCEDSAEFIGKLAEE</sequence>
<reference evidence="2 3" key="1">
    <citation type="submission" date="2020-08" db="EMBL/GenBank/DDBJ databases">
        <title>Genomic Encyclopedia of Type Strains, Phase III (KMG-III): the genomes of soil and plant-associated and newly described type strains.</title>
        <authorList>
            <person name="Whitman W."/>
        </authorList>
    </citation>
    <scope>NUCLEOTIDE SEQUENCE [LARGE SCALE GENOMIC DNA]</scope>
    <source>
        <strain evidence="2 3">CECT 3266</strain>
    </source>
</reference>
<accession>A0A7W7PHN2</accession>
<evidence type="ECO:0000259" key="1">
    <source>
        <dbReference type="Pfam" id="PF19054"/>
    </source>
</evidence>
<dbReference type="Pfam" id="PF19054">
    <property type="entry name" value="DUF5753"/>
    <property type="match status" value="1"/>
</dbReference>
<keyword evidence="3" id="KW-1185">Reference proteome</keyword>
<dbReference type="EMBL" id="JACHJH010000001">
    <property type="protein sequence ID" value="MBB4891246.1"/>
    <property type="molecule type" value="Genomic_DNA"/>
</dbReference>
<gene>
    <name evidence="2" type="ORF">FHS39_000246</name>
</gene>
<dbReference type="InterPro" id="IPR043917">
    <property type="entry name" value="DUF5753"/>
</dbReference>
<evidence type="ECO:0000313" key="3">
    <source>
        <dbReference type="Proteomes" id="UP000556084"/>
    </source>
</evidence>
<name>A0A7W7PHN2_9ACTN</name>